<accession>A0A7C3E5M7</accession>
<feature type="domain" description="Helix-turn-helix" evidence="1">
    <location>
        <begin position="3"/>
        <end position="50"/>
    </location>
</feature>
<dbReference type="Pfam" id="PF12728">
    <property type="entry name" value="HTH_17"/>
    <property type="match status" value="1"/>
</dbReference>
<evidence type="ECO:0000259" key="1">
    <source>
        <dbReference type="Pfam" id="PF12728"/>
    </source>
</evidence>
<protein>
    <submittedName>
        <fullName evidence="2">DNA-binding protein</fullName>
    </submittedName>
</protein>
<dbReference type="InterPro" id="IPR041657">
    <property type="entry name" value="HTH_17"/>
</dbReference>
<evidence type="ECO:0000313" key="2">
    <source>
        <dbReference type="EMBL" id="HFH28191.1"/>
    </source>
</evidence>
<sequence length="56" mass="6465">MILTVKEASRVLGIPPKNVYYLIYMGYIEGWKIANTWRISKLSVETYAQRSILKSA</sequence>
<comment type="caution">
    <text evidence="2">The sequence shown here is derived from an EMBL/GenBank/DDBJ whole genome shotgun (WGS) entry which is preliminary data.</text>
</comment>
<gene>
    <name evidence="2" type="ORF">ENS59_01565</name>
</gene>
<dbReference type="InterPro" id="IPR010093">
    <property type="entry name" value="SinI_DNA-bd"/>
</dbReference>
<dbReference type="GO" id="GO:0003677">
    <property type="term" value="F:DNA binding"/>
    <property type="evidence" value="ECO:0007669"/>
    <property type="project" value="UniProtKB-KW"/>
</dbReference>
<organism evidence="2">
    <name type="scientific">Gracilinema caldarium</name>
    <dbReference type="NCBI Taxonomy" id="215591"/>
    <lineage>
        <taxon>Bacteria</taxon>
        <taxon>Pseudomonadati</taxon>
        <taxon>Spirochaetota</taxon>
        <taxon>Spirochaetia</taxon>
        <taxon>Spirochaetales</taxon>
        <taxon>Breznakiellaceae</taxon>
        <taxon>Gracilinema</taxon>
    </lineage>
</organism>
<name>A0A7C3E5M7_9SPIR</name>
<reference evidence="2" key="1">
    <citation type="journal article" date="2020" name="mSystems">
        <title>Genome- and Community-Level Interaction Insights into Carbon Utilization and Element Cycling Functions of Hydrothermarchaeota in Hydrothermal Sediment.</title>
        <authorList>
            <person name="Zhou Z."/>
            <person name="Liu Y."/>
            <person name="Xu W."/>
            <person name="Pan J."/>
            <person name="Luo Z.H."/>
            <person name="Li M."/>
        </authorList>
    </citation>
    <scope>NUCLEOTIDE SEQUENCE [LARGE SCALE GENOMIC DNA]</scope>
    <source>
        <strain evidence="2">SpSt-503</strain>
    </source>
</reference>
<keyword evidence="2" id="KW-0238">DNA-binding</keyword>
<dbReference type="NCBIfam" id="TIGR01764">
    <property type="entry name" value="excise"/>
    <property type="match status" value="1"/>
</dbReference>
<proteinExistence type="predicted"/>
<dbReference type="EMBL" id="DSVL01000048">
    <property type="protein sequence ID" value="HFH28191.1"/>
    <property type="molecule type" value="Genomic_DNA"/>
</dbReference>
<dbReference type="AlphaFoldDB" id="A0A7C3E5M7"/>